<keyword evidence="2" id="KW-1185">Reference proteome</keyword>
<name>A0ABT1IEW3_9PSEU</name>
<dbReference type="RefSeq" id="WP_253888120.1">
    <property type="nucleotide sequence ID" value="NZ_BAAAVB010000014.1"/>
</dbReference>
<sequence length="206" mass="22161">MTTAPPPEFVLYGWNGEAAHRLDWVHTYRREGVTTTYGVWLAHLTDAGGLRVGSFDTGVLGRIGPDAATAAARHGAHALVDITLPTEDLSVASASAEHATRAAQDHGNWRAAEWVVDGGRVEARVWKFAGGWTGFAVLGDVTVVLVGVGVGVDPGLSKLNDTRAYGFDHTVPIDRAHHRGEQRQWVESLLPRPNRARHADHTALVG</sequence>
<proteinExistence type="predicted"/>
<organism evidence="1 2">
    <name type="scientific">Actinokineospora diospyrosa</name>
    <dbReference type="NCBI Taxonomy" id="103728"/>
    <lineage>
        <taxon>Bacteria</taxon>
        <taxon>Bacillati</taxon>
        <taxon>Actinomycetota</taxon>
        <taxon>Actinomycetes</taxon>
        <taxon>Pseudonocardiales</taxon>
        <taxon>Pseudonocardiaceae</taxon>
        <taxon>Actinokineospora</taxon>
    </lineage>
</organism>
<comment type="caution">
    <text evidence="1">The sequence shown here is derived from an EMBL/GenBank/DDBJ whole genome shotgun (WGS) entry which is preliminary data.</text>
</comment>
<accession>A0ABT1IEW3</accession>
<dbReference type="EMBL" id="JAMTCO010000008">
    <property type="protein sequence ID" value="MCP2271172.1"/>
    <property type="molecule type" value="Genomic_DNA"/>
</dbReference>
<gene>
    <name evidence="1" type="ORF">LV75_003684</name>
</gene>
<evidence type="ECO:0000313" key="2">
    <source>
        <dbReference type="Proteomes" id="UP001205185"/>
    </source>
</evidence>
<protein>
    <submittedName>
        <fullName evidence="1">Uncharacterized protein</fullName>
    </submittedName>
</protein>
<dbReference type="Proteomes" id="UP001205185">
    <property type="component" value="Unassembled WGS sequence"/>
</dbReference>
<evidence type="ECO:0000313" key="1">
    <source>
        <dbReference type="EMBL" id="MCP2271172.1"/>
    </source>
</evidence>
<reference evidence="1 2" key="1">
    <citation type="submission" date="2022-06" db="EMBL/GenBank/DDBJ databases">
        <title>Genomic Encyclopedia of Archaeal and Bacterial Type Strains, Phase II (KMG-II): from individual species to whole genera.</title>
        <authorList>
            <person name="Goeker M."/>
        </authorList>
    </citation>
    <scope>NUCLEOTIDE SEQUENCE [LARGE SCALE GENOMIC DNA]</scope>
    <source>
        <strain evidence="1 2">DSM 44255</strain>
    </source>
</reference>